<organism evidence="1 2">
    <name type="scientific">Thelonectria olida</name>
    <dbReference type="NCBI Taxonomy" id="1576542"/>
    <lineage>
        <taxon>Eukaryota</taxon>
        <taxon>Fungi</taxon>
        <taxon>Dikarya</taxon>
        <taxon>Ascomycota</taxon>
        <taxon>Pezizomycotina</taxon>
        <taxon>Sordariomycetes</taxon>
        <taxon>Hypocreomycetidae</taxon>
        <taxon>Hypocreales</taxon>
        <taxon>Nectriaceae</taxon>
        <taxon>Thelonectria</taxon>
    </lineage>
</organism>
<dbReference type="AlphaFoldDB" id="A0A9P8W531"/>
<reference evidence="1 2" key="1">
    <citation type="journal article" date="2021" name="Nat. Commun.">
        <title>Genetic determinants of endophytism in the Arabidopsis root mycobiome.</title>
        <authorList>
            <person name="Mesny F."/>
            <person name="Miyauchi S."/>
            <person name="Thiergart T."/>
            <person name="Pickel B."/>
            <person name="Atanasova L."/>
            <person name="Karlsson M."/>
            <person name="Huettel B."/>
            <person name="Barry K.W."/>
            <person name="Haridas S."/>
            <person name="Chen C."/>
            <person name="Bauer D."/>
            <person name="Andreopoulos W."/>
            <person name="Pangilinan J."/>
            <person name="LaButti K."/>
            <person name="Riley R."/>
            <person name="Lipzen A."/>
            <person name="Clum A."/>
            <person name="Drula E."/>
            <person name="Henrissat B."/>
            <person name="Kohler A."/>
            <person name="Grigoriev I.V."/>
            <person name="Martin F.M."/>
            <person name="Hacquard S."/>
        </authorList>
    </citation>
    <scope>NUCLEOTIDE SEQUENCE [LARGE SCALE GENOMIC DNA]</scope>
    <source>
        <strain evidence="1 2">MPI-CAGE-CH-0241</strain>
    </source>
</reference>
<comment type="caution">
    <text evidence="1">The sequence shown here is derived from an EMBL/GenBank/DDBJ whole genome shotgun (WGS) entry which is preliminary data.</text>
</comment>
<sequence>MTDFGAIGLASNILQFLELAIKVFLKAREIYNSPSGLIDDYKDIIAETDRLKALAKYIRGRRPAFKGHGAELIDSNLDEITSSCEKIATLLIRTIEALSVGGGQGRLLDSIRMALVGQFRKRDIDQMQTKLERLRAEIVLHGMFTSGYRHSIIPNIVHNLKDKTTAQMDAVHSLMRQTLSSDKPAVRGEMDRLMSQFDLLGNEGLNIKKDHNVLHTLCFSKLRRWHINLPHFHKSALHWMSPTKKTTFLKWLEHRNGLLWVKGNSIMMNPLASDGEPRSRLTRNVSKQLATVGRFITSGGGLMEDSATGFLQGVLSHVLKEFPELTKTMTTPQLTILDAAVPSESLGDAELVMVCWVSKQTATPAASSLSLVERSLGSLASRNASKQVVLINPSPEASQ</sequence>
<evidence type="ECO:0000313" key="1">
    <source>
        <dbReference type="EMBL" id="KAH6889488.1"/>
    </source>
</evidence>
<accession>A0A9P8W531</accession>
<keyword evidence="2" id="KW-1185">Reference proteome</keyword>
<dbReference type="EMBL" id="JAGPYM010000011">
    <property type="protein sequence ID" value="KAH6889488.1"/>
    <property type="molecule type" value="Genomic_DNA"/>
</dbReference>
<proteinExistence type="predicted"/>
<dbReference type="Proteomes" id="UP000777438">
    <property type="component" value="Unassembled WGS sequence"/>
</dbReference>
<protein>
    <recommendedName>
        <fullName evidence="3">Fungal N-terminal domain-containing protein</fullName>
    </recommendedName>
</protein>
<evidence type="ECO:0008006" key="3">
    <source>
        <dbReference type="Google" id="ProtNLM"/>
    </source>
</evidence>
<name>A0A9P8W531_9HYPO</name>
<gene>
    <name evidence="1" type="ORF">B0T10DRAFT_572955</name>
</gene>
<evidence type="ECO:0000313" key="2">
    <source>
        <dbReference type="Proteomes" id="UP000777438"/>
    </source>
</evidence>
<dbReference type="OrthoDB" id="341259at2759"/>